<reference evidence="1 2" key="1">
    <citation type="submission" date="2020-08" db="EMBL/GenBank/DDBJ databases">
        <title>Genomic Encyclopedia of Type Strains, Phase IV (KMG-IV): sequencing the most valuable type-strain genomes for metagenomic binning, comparative biology and taxonomic classification.</title>
        <authorList>
            <person name="Goeker M."/>
        </authorList>
    </citation>
    <scope>NUCLEOTIDE SEQUENCE [LARGE SCALE GENOMIC DNA]</scope>
    <source>
        <strain evidence="1 2">DSM 15895</strain>
    </source>
</reference>
<sequence length="80" mass="9199">MIEAYRKLWPSRSGTGSIGSIEELEQKIQIELNDELTHPRVRKSRQEKLDMALQRIAESDLSTAEQTELAQLYKKIAAQE</sequence>
<dbReference type="OrthoDB" id="2454083at2"/>
<protein>
    <submittedName>
        <fullName evidence="1">Uncharacterized protein</fullName>
    </submittedName>
</protein>
<dbReference type="RefSeq" id="WP_135501350.1">
    <property type="nucleotide sequence ID" value="NZ_CP181055.1"/>
</dbReference>
<name>A0A7W8CNL5_9BACL</name>
<dbReference type="EMBL" id="JACHHE010000001">
    <property type="protein sequence ID" value="MBB5178606.1"/>
    <property type="molecule type" value="Genomic_DNA"/>
</dbReference>
<dbReference type="Proteomes" id="UP000525923">
    <property type="component" value="Unassembled WGS sequence"/>
</dbReference>
<dbReference type="AlphaFoldDB" id="A0A7W8CNL5"/>
<evidence type="ECO:0000313" key="1">
    <source>
        <dbReference type="EMBL" id="MBB5178606.1"/>
    </source>
</evidence>
<accession>A0A7W8CNL5</accession>
<proteinExistence type="predicted"/>
<keyword evidence="2" id="KW-1185">Reference proteome</keyword>
<comment type="caution">
    <text evidence="1">The sequence shown here is derived from an EMBL/GenBank/DDBJ whole genome shotgun (WGS) entry which is preliminary data.</text>
</comment>
<organism evidence="1 2">
    <name type="scientific">Planococcus koreensis</name>
    <dbReference type="NCBI Taxonomy" id="112331"/>
    <lineage>
        <taxon>Bacteria</taxon>
        <taxon>Bacillati</taxon>
        <taxon>Bacillota</taxon>
        <taxon>Bacilli</taxon>
        <taxon>Bacillales</taxon>
        <taxon>Caryophanaceae</taxon>
        <taxon>Planococcus</taxon>
    </lineage>
</organism>
<gene>
    <name evidence="1" type="ORF">HNQ44_000028</name>
</gene>
<evidence type="ECO:0000313" key="2">
    <source>
        <dbReference type="Proteomes" id="UP000525923"/>
    </source>
</evidence>